<proteinExistence type="predicted"/>
<protein>
    <submittedName>
        <fullName evidence="1">Helix-hairpin-helix motif protein</fullName>
    </submittedName>
</protein>
<reference evidence="2" key="1">
    <citation type="submission" date="2009-11" db="EMBL/GenBank/DDBJ databases">
        <title>The complete chromosome 2 of Sphaerobacter thermophilus DSM 20745.</title>
        <authorList>
            <person name="Lucas S."/>
            <person name="Copeland A."/>
            <person name="Lapidus A."/>
            <person name="Glavina del Rio T."/>
            <person name="Dalin E."/>
            <person name="Tice H."/>
            <person name="Bruce D."/>
            <person name="Goodwin L."/>
            <person name="Pitluck S."/>
            <person name="Kyrpides N."/>
            <person name="Mavromatis K."/>
            <person name="Ivanova N."/>
            <person name="Mikhailova N."/>
            <person name="LaButti K.M."/>
            <person name="Clum A."/>
            <person name="Sun H.I."/>
            <person name="Brettin T."/>
            <person name="Detter J.C."/>
            <person name="Han C."/>
            <person name="Larimer F."/>
            <person name="Land M."/>
            <person name="Hauser L."/>
            <person name="Markowitz V."/>
            <person name="Cheng J.F."/>
            <person name="Hugenholtz P."/>
            <person name="Woyke T."/>
            <person name="Wu D."/>
            <person name="Steenblock K."/>
            <person name="Schneider S."/>
            <person name="Pukall R."/>
            <person name="Goeker M."/>
            <person name="Klenk H.P."/>
            <person name="Eisen J.A."/>
        </authorList>
    </citation>
    <scope>NUCLEOTIDE SEQUENCE [LARGE SCALE GENOMIC DNA]</scope>
    <source>
        <strain evidence="2">ATCC 49802 / DSM 20745 / S 6022</strain>
    </source>
</reference>
<dbReference type="STRING" id="479434.Sthe_2965"/>
<accession>D1C976</accession>
<dbReference type="EMBL" id="CP001824">
    <property type="protein sequence ID" value="ACZ40369.1"/>
    <property type="molecule type" value="Genomic_DNA"/>
</dbReference>
<dbReference type="Proteomes" id="UP000002027">
    <property type="component" value="Chromosome 2"/>
</dbReference>
<reference evidence="1 2" key="2">
    <citation type="journal article" date="2010" name="Stand. Genomic Sci.">
        <title>Complete genome sequence of Desulfohalobium retbaense type strain (HR(100)).</title>
        <authorList>
            <person name="Spring S."/>
            <person name="Nolan M."/>
            <person name="Lapidus A."/>
            <person name="Glavina Del Rio T."/>
            <person name="Copeland A."/>
            <person name="Tice H."/>
            <person name="Cheng J.F."/>
            <person name="Lucas S."/>
            <person name="Land M."/>
            <person name="Chen F."/>
            <person name="Bruce D."/>
            <person name="Goodwin L."/>
            <person name="Pitluck S."/>
            <person name="Ivanova N."/>
            <person name="Mavromatis K."/>
            <person name="Mikhailova N."/>
            <person name="Pati A."/>
            <person name="Chen A."/>
            <person name="Palaniappan K."/>
            <person name="Hauser L."/>
            <person name="Chang Y.J."/>
            <person name="Jeffries C.D."/>
            <person name="Munk C."/>
            <person name="Kiss H."/>
            <person name="Chain P."/>
            <person name="Han C."/>
            <person name="Brettin T."/>
            <person name="Detter J.C."/>
            <person name="Schuler E."/>
            <person name="Goker M."/>
            <person name="Rohde M."/>
            <person name="Bristow J."/>
            <person name="Eisen J.A."/>
            <person name="Markowitz V."/>
            <person name="Hugenholtz P."/>
            <person name="Kyrpides N.C."/>
            <person name="Klenk H.P."/>
        </authorList>
    </citation>
    <scope>NUCLEOTIDE SEQUENCE [LARGE SCALE GENOMIC DNA]</scope>
    <source>
        <strain evidence="2">ATCC 49802 / DSM 20745 / S 6022</strain>
    </source>
</reference>
<dbReference type="Pfam" id="PF14520">
    <property type="entry name" value="HHH_5"/>
    <property type="match status" value="1"/>
</dbReference>
<dbReference type="RefSeq" id="WP_012873404.1">
    <property type="nucleotide sequence ID" value="NC_013524.1"/>
</dbReference>
<keyword evidence="2" id="KW-1185">Reference proteome</keyword>
<organism evidence="1 2">
    <name type="scientific">Sphaerobacter thermophilus (strain ATCC 49802 / DSM 20745 / KCCM 41009 / NCIMB 13125 / S 6022)</name>
    <dbReference type="NCBI Taxonomy" id="479434"/>
    <lineage>
        <taxon>Bacteria</taxon>
        <taxon>Pseudomonadati</taxon>
        <taxon>Thermomicrobiota</taxon>
        <taxon>Thermomicrobia</taxon>
        <taxon>Sphaerobacterales</taxon>
        <taxon>Sphaerobacterineae</taxon>
        <taxon>Sphaerobacteraceae</taxon>
        <taxon>Sphaerobacter</taxon>
    </lineage>
</organism>
<dbReference type="HOGENOM" id="CLU_192240_1_0_0"/>
<evidence type="ECO:0000313" key="2">
    <source>
        <dbReference type="Proteomes" id="UP000002027"/>
    </source>
</evidence>
<evidence type="ECO:0000313" key="1">
    <source>
        <dbReference type="EMBL" id="ACZ40369.1"/>
    </source>
</evidence>
<dbReference type="OrthoDB" id="7950977at2"/>
<dbReference type="eggNOG" id="ENOG5032BV1">
    <property type="taxonomic scope" value="Bacteria"/>
</dbReference>
<dbReference type="InParanoid" id="D1C976"/>
<dbReference type="Gene3D" id="1.10.150.20">
    <property type="entry name" value="5' to 3' exonuclease, C-terminal subdomain"/>
    <property type="match status" value="1"/>
</dbReference>
<name>D1C976_SPHTD</name>
<gene>
    <name evidence="1" type="ordered locus">Sthe_2965</name>
</gene>
<dbReference type="SUPFAM" id="SSF47789">
    <property type="entry name" value="C-terminal domain of RNA polymerase alpha subunit"/>
    <property type="match status" value="1"/>
</dbReference>
<sequence length="72" mass="7696">MHADETAVDLPTTLAQPARRALLGAGYTRLEDLTRVTEDQLLQLHGIGPKALAQLREALAARGLAFAADTDD</sequence>
<dbReference type="KEGG" id="sti:Sthe_2965"/>
<dbReference type="AlphaFoldDB" id="D1C976"/>